<dbReference type="GO" id="GO:0006650">
    <property type="term" value="P:glycerophospholipid metabolic process"/>
    <property type="evidence" value="ECO:0007669"/>
    <property type="project" value="UniProtKB-UniRule"/>
</dbReference>
<dbReference type="NCBIfam" id="NF000941">
    <property type="entry name" value="PRK00094.1-3"/>
    <property type="match status" value="1"/>
</dbReference>
<evidence type="ECO:0000256" key="11">
    <source>
        <dbReference type="ARBA" id="ARBA00069372"/>
    </source>
</evidence>
<keyword evidence="13" id="KW-0963">Cytoplasm</keyword>
<feature type="binding site" evidence="13">
    <location>
        <position position="253"/>
    </location>
    <ligand>
        <name>NADPH</name>
        <dbReference type="ChEBI" id="CHEBI:57783"/>
    </ligand>
</feature>
<name>A0A174AUB0_9FIRM</name>
<sequence>MANVGVLGAGSWGTALSVLLSENGHQVTVWSIDKEEVKMLTEKREHAAKLPGVRLPENLVVTNELKEAIDGKDFLVLAVPSPFTRATAKKMSPYVKEGQIIVDVAKGIEETTLMTLSQQIEQEIPQADVAVLSGPSHAEEVGRKLPTTCVIGAKSRKTAEYLQSMFMSRVFRVYTSPDILGIELGGSLKNVIALAAGIADGLGYGDNTKAALITRGIAEIARLGVKMGGKIETFTGLTGIGDLIVTCASVHSRNRKAGYLIGQGRTMEEAMEEVKMVVEGVYSAKAAAKLAIEYDVPLPIVTQVNAVLFEGKNPAEAVDELMLREQKSEHSALPWPEDK</sequence>
<keyword evidence="8 13" id="KW-1208">Phospholipid metabolism</keyword>
<dbReference type="NCBIfam" id="NF000942">
    <property type="entry name" value="PRK00094.1-4"/>
    <property type="match status" value="1"/>
</dbReference>
<keyword evidence="13" id="KW-0547">Nucleotide-binding</keyword>
<dbReference type="NCBIfam" id="NF000940">
    <property type="entry name" value="PRK00094.1-2"/>
    <property type="match status" value="1"/>
</dbReference>
<feature type="binding site" evidence="13">
    <location>
        <position position="242"/>
    </location>
    <ligand>
        <name>sn-glycerol 3-phosphate</name>
        <dbReference type="ChEBI" id="CHEBI:57597"/>
    </ligand>
</feature>
<feature type="binding site" evidence="15">
    <location>
        <begin position="253"/>
        <end position="254"/>
    </location>
    <ligand>
        <name>substrate</name>
    </ligand>
</feature>
<proteinExistence type="inferred from homology"/>
<feature type="binding site" evidence="13">
    <location>
        <position position="252"/>
    </location>
    <ligand>
        <name>sn-glycerol 3-phosphate</name>
        <dbReference type="ChEBI" id="CHEBI:57597"/>
    </ligand>
</feature>
<dbReference type="HAMAP" id="MF_00394">
    <property type="entry name" value="NAD_Glyc3P_dehydrog"/>
    <property type="match status" value="1"/>
</dbReference>
<feature type="binding site" evidence="13">
    <location>
        <position position="106"/>
    </location>
    <ligand>
        <name>sn-glycerol 3-phosphate</name>
        <dbReference type="ChEBI" id="CHEBI:57597"/>
    </ligand>
</feature>
<comment type="pathway">
    <text evidence="13">Membrane lipid metabolism; glycerophospholipid metabolism.</text>
</comment>
<dbReference type="STRING" id="39482.ERS852491_00834"/>
<feature type="binding site" evidence="16">
    <location>
        <position position="253"/>
    </location>
    <ligand>
        <name>NAD(+)</name>
        <dbReference type="ChEBI" id="CHEBI:57540"/>
    </ligand>
</feature>
<evidence type="ECO:0000259" key="19">
    <source>
        <dbReference type="Pfam" id="PF07479"/>
    </source>
</evidence>
<dbReference type="InterPro" id="IPR013328">
    <property type="entry name" value="6PGD_dom2"/>
</dbReference>
<feature type="domain" description="Glycerol-3-phosphate dehydrogenase NAD-dependent N-terminal" evidence="18">
    <location>
        <begin position="4"/>
        <end position="158"/>
    </location>
</feature>
<evidence type="ECO:0000256" key="16">
    <source>
        <dbReference type="PIRSR" id="PIRSR000114-3"/>
    </source>
</evidence>
<dbReference type="FunFam" id="3.40.50.720:FF:000019">
    <property type="entry name" value="Glycerol-3-phosphate dehydrogenase [NAD(P)+]"/>
    <property type="match status" value="1"/>
</dbReference>
<feature type="binding site" evidence="13">
    <location>
        <position position="189"/>
    </location>
    <ligand>
        <name>sn-glycerol 3-phosphate</name>
        <dbReference type="ChEBI" id="CHEBI:57597"/>
    </ligand>
</feature>
<keyword evidence="2 13" id="KW-0444">Lipid biosynthesis</keyword>
<dbReference type="PROSITE" id="PS00957">
    <property type="entry name" value="NAD_G3PDH"/>
    <property type="match status" value="1"/>
</dbReference>
<dbReference type="FunFam" id="1.10.1040.10:FF:000001">
    <property type="entry name" value="Glycerol-3-phosphate dehydrogenase [NAD(P)+]"/>
    <property type="match status" value="1"/>
</dbReference>
<dbReference type="SUPFAM" id="SSF51735">
    <property type="entry name" value="NAD(P)-binding Rossmann-fold domains"/>
    <property type="match status" value="1"/>
</dbReference>
<dbReference type="AlphaFoldDB" id="A0A174AUB0"/>
<dbReference type="Pfam" id="PF07479">
    <property type="entry name" value="NAD_Gly3P_dh_C"/>
    <property type="match status" value="1"/>
</dbReference>
<dbReference type="InterPro" id="IPR008927">
    <property type="entry name" value="6-PGluconate_DH-like_C_sf"/>
</dbReference>
<evidence type="ECO:0000256" key="8">
    <source>
        <dbReference type="ARBA" id="ARBA00023264"/>
    </source>
</evidence>
<dbReference type="EC" id="1.1.1.94" evidence="10 13"/>
<comment type="caution">
    <text evidence="13">Lacks conserved residue(s) required for the propagation of feature annotation.</text>
</comment>
<evidence type="ECO:0000313" key="21">
    <source>
        <dbReference type="Proteomes" id="UP000095544"/>
    </source>
</evidence>
<dbReference type="GO" id="GO:0051287">
    <property type="term" value="F:NAD binding"/>
    <property type="evidence" value="ECO:0007669"/>
    <property type="project" value="InterPro"/>
</dbReference>
<dbReference type="GO" id="GO:0141152">
    <property type="term" value="F:glycerol-3-phosphate dehydrogenase (NAD+) activity"/>
    <property type="evidence" value="ECO:0007669"/>
    <property type="project" value="RHEA"/>
</dbReference>
<feature type="binding site" evidence="13">
    <location>
        <position position="279"/>
    </location>
    <ligand>
        <name>NADPH</name>
        <dbReference type="ChEBI" id="CHEBI:57783"/>
    </ligand>
</feature>
<evidence type="ECO:0000256" key="15">
    <source>
        <dbReference type="PIRSR" id="PIRSR000114-2"/>
    </source>
</evidence>
<evidence type="ECO:0000256" key="17">
    <source>
        <dbReference type="RuleBase" id="RU000437"/>
    </source>
</evidence>
<feature type="domain" description="Glycerol-3-phosphate dehydrogenase NAD-dependent C-terminal" evidence="19">
    <location>
        <begin position="178"/>
        <end position="318"/>
    </location>
</feature>
<reference evidence="20 21" key="1">
    <citation type="submission" date="2015-09" db="EMBL/GenBank/DDBJ databases">
        <authorList>
            <consortium name="Pathogen Informatics"/>
        </authorList>
    </citation>
    <scope>NUCLEOTIDE SEQUENCE [LARGE SCALE GENOMIC DNA]</scope>
    <source>
        <strain evidence="20 21">2789STDY5834876</strain>
    </source>
</reference>
<dbReference type="GO" id="GO:0046167">
    <property type="term" value="P:glycerol-3-phosphate biosynthetic process"/>
    <property type="evidence" value="ECO:0007669"/>
    <property type="project" value="UniProtKB-UniRule"/>
</dbReference>
<evidence type="ECO:0000256" key="1">
    <source>
        <dbReference type="ARBA" id="ARBA00011009"/>
    </source>
</evidence>
<keyword evidence="7 13" id="KW-0594">Phospholipid biosynthesis</keyword>
<keyword evidence="5 13" id="KW-0520">NAD</keyword>
<evidence type="ECO:0000256" key="2">
    <source>
        <dbReference type="ARBA" id="ARBA00022516"/>
    </source>
</evidence>
<feature type="binding site" evidence="13">
    <location>
        <position position="11"/>
    </location>
    <ligand>
        <name>NADPH</name>
        <dbReference type="ChEBI" id="CHEBI:57783"/>
    </ligand>
</feature>
<feature type="binding site" evidence="13">
    <location>
        <position position="136"/>
    </location>
    <ligand>
        <name>sn-glycerol 3-phosphate</name>
        <dbReference type="ChEBI" id="CHEBI:57597"/>
    </ligand>
</feature>
<evidence type="ECO:0000256" key="6">
    <source>
        <dbReference type="ARBA" id="ARBA00023098"/>
    </source>
</evidence>
<feature type="binding site" evidence="13">
    <location>
        <position position="138"/>
    </location>
    <ligand>
        <name>NADPH</name>
        <dbReference type="ChEBI" id="CHEBI:57783"/>
    </ligand>
</feature>
<dbReference type="GO" id="GO:0141153">
    <property type="term" value="F:glycerol-3-phosphate dehydrogenase (NADP+) activity"/>
    <property type="evidence" value="ECO:0007669"/>
    <property type="project" value="RHEA"/>
</dbReference>
<evidence type="ECO:0000256" key="10">
    <source>
        <dbReference type="ARBA" id="ARBA00066687"/>
    </source>
</evidence>
<comment type="function">
    <text evidence="13">Catalyzes the reduction of the glycolytic intermediate dihydroxyacetone phosphate (DHAP) to sn-glycerol 3-phosphate (G3P), the key precursor for phospholipid synthesis.</text>
</comment>
<feature type="binding site" evidence="16">
    <location>
        <position position="138"/>
    </location>
    <ligand>
        <name>NAD(+)</name>
        <dbReference type="ChEBI" id="CHEBI:57540"/>
    </ligand>
</feature>
<dbReference type="SUPFAM" id="SSF48179">
    <property type="entry name" value="6-phosphogluconate dehydrogenase C-terminal domain-like"/>
    <property type="match status" value="1"/>
</dbReference>
<feature type="binding site" evidence="13">
    <location>
        <position position="254"/>
    </location>
    <ligand>
        <name>sn-glycerol 3-phosphate</name>
        <dbReference type="ChEBI" id="CHEBI:57597"/>
    </ligand>
</feature>
<dbReference type="EMBL" id="CYZU01000005">
    <property type="protein sequence ID" value="CUN92371.1"/>
    <property type="molecule type" value="Genomic_DNA"/>
</dbReference>
<evidence type="ECO:0000313" key="20">
    <source>
        <dbReference type="EMBL" id="CUN92371.1"/>
    </source>
</evidence>
<comment type="similarity">
    <text evidence="1 13 17">Belongs to the NAD-dependent glycerol-3-phosphate dehydrogenase family.</text>
</comment>
<feature type="binding site" evidence="13">
    <location>
        <position position="106"/>
    </location>
    <ligand>
        <name>NADPH</name>
        <dbReference type="ChEBI" id="CHEBI:57783"/>
    </ligand>
</feature>
<dbReference type="Pfam" id="PF01210">
    <property type="entry name" value="NAD_Gly3P_dh_N"/>
    <property type="match status" value="1"/>
</dbReference>
<dbReference type="GO" id="GO:0005975">
    <property type="term" value="P:carbohydrate metabolic process"/>
    <property type="evidence" value="ECO:0007669"/>
    <property type="project" value="InterPro"/>
</dbReference>
<evidence type="ECO:0000256" key="14">
    <source>
        <dbReference type="PIRSR" id="PIRSR000114-1"/>
    </source>
</evidence>
<dbReference type="InterPro" id="IPR036291">
    <property type="entry name" value="NAD(P)-bd_dom_sf"/>
</dbReference>
<evidence type="ECO:0000256" key="12">
    <source>
        <dbReference type="ARBA" id="ARBA00080511"/>
    </source>
</evidence>
<comment type="catalytic activity">
    <reaction evidence="9">
        <text>sn-glycerol 3-phosphate + NADP(+) = dihydroxyacetone phosphate + NADPH + H(+)</text>
        <dbReference type="Rhea" id="RHEA:11096"/>
        <dbReference type="ChEBI" id="CHEBI:15378"/>
        <dbReference type="ChEBI" id="CHEBI:57597"/>
        <dbReference type="ChEBI" id="CHEBI:57642"/>
        <dbReference type="ChEBI" id="CHEBI:57783"/>
        <dbReference type="ChEBI" id="CHEBI:58349"/>
        <dbReference type="EC" id="1.1.1.94"/>
    </reaction>
    <physiologicalReaction direction="right-to-left" evidence="9">
        <dbReference type="Rhea" id="RHEA:11098"/>
    </physiologicalReaction>
</comment>
<dbReference type="OrthoDB" id="9812273at2"/>
<feature type="binding site" evidence="16">
    <location>
        <begin position="8"/>
        <end position="13"/>
    </location>
    <ligand>
        <name>NAD(+)</name>
        <dbReference type="ChEBI" id="CHEBI:57540"/>
    </ligand>
</feature>
<dbReference type="PIRSF" id="PIRSF000114">
    <property type="entry name" value="Glycerol-3-P_dh"/>
    <property type="match status" value="1"/>
</dbReference>
<accession>A0A174AUB0</accession>
<protein>
    <recommendedName>
        <fullName evidence="11 13">Glycerol-3-phosphate dehydrogenase [NAD(P)+]</fullName>
        <ecNumber evidence="10 13">1.1.1.94</ecNumber>
    </recommendedName>
    <alternativeName>
        <fullName evidence="13">NAD(P)(+)-dependent glycerol-3-phosphate dehydrogenase</fullName>
    </alternativeName>
    <alternativeName>
        <fullName evidence="12 13">NAD(P)H-dependent dihydroxyacetone-phosphate reductase</fullName>
    </alternativeName>
</protein>
<feature type="binding site" evidence="13">
    <location>
        <position position="277"/>
    </location>
    <ligand>
        <name>NADPH</name>
        <dbReference type="ChEBI" id="CHEBI:57783"/>
    </ligand>
</feature>
<feature type="binding site" evidence="16">
    <location>
        <position position="83"/>
    </location>
    <ligand>
        <name>NAD(+)</name>
        <dbReference type="ChEBI" id="CHEBI:57540"/>
    </ligand>
</feature>
<feature type="binding site" evidence="15">
    <location>
        <position position="106"/>
    </location>
    <ligand>
        <name>substrate</name>
    </ligand>
</feature>
<evidence type="ECO:0000256" key="4">
    <source>
        <dbReference type="ARBA" id="ARBA00023002"/>
    </source>
</evidence>
<evidence type="ECO:0000256" key="3">
    <source>
        <dbReference type="ARBA" id="ARBA00022857"/>
    </source>
</evidence>
<evidence type="ECO:0000256" key="7">
    <source>
        <dbReference type="ARBA" id="ARBA00023209"/>
    </source>
</evidence>
<feature type="binding site" evidence="13">
    <location>
        <position position="253"/>
    </location>
    <ligand>
        <name>sn-glycerol 3-phosphate</name>
        <dbReference type="ChEBI" id="CHEBI:57597"/>
    </ligand>
</feature>
<evidence type="ECO:0000256" key="9">
    <source>
        <dbReference type="ARBA" id="ARBA00052716"/>
    </source>
</evidence>
<dbReference type="PRINTS" id="PR00077">
    <property type="entry name" value="GPDHDRGNASE"/>
</dbReference>
<dbReference type="Proteomes" id="UP000095544">
    <property type="component" value="Unassembled WGS sequence"/>
</dbReference>
<evidence type="ECO:0000256" key="13">
    <source>
        <dbReference type="HAMAP-Rule" id="MF_00394"/>
    </source>
</evidence>
<dbReference type="InterPro" id="IPR006109">
    <property type="entry name" value="G3P_DH_NAD-dep_C"/>
</dbReference>
<evidence type="ECO:0000259" key="18">
    <source>
        <dbReference type="Pfam" id="PF01210"/>
    </source>
</evidence>
<comment type="catalytic activity">
    <reaction evidence="13">
        <text>sn-glycerol 3-phosphate + NAD(+) = dihydroxyacetone phosphate + NADH + H(+)</text>
        <dbReference type="Rhea" id="RHEA:11092"/>
        <dbReference type="ChEBI" id="CHEBI:15378"/>
        <dbReference type="ChEBI" id="CHEBI:57540"/>
        <dbReference type="ChEBI" id="CHEBI:57597"/>
        <dbReference type="ChEBI" id="CHEBI:57642"/>
        <dbReference type="ChEBI" id="CHEBI:57945"/>
        <dbReference type="EC" id="1.1.1.94"/>
    </reaction>
</comment>
<dbReference type="UniPathway" id="UPA00940"/>
<dbReference type="GO" id="GO:0046168">
    <property type="term" value="P:glycerol-3-phosphate catabolic process"/>
    <property type="evidence" value="ECO:0007669"/>
    <property type="project" value="InterPro"/>
</dbReference>
<dbReference type="Gene3D" id="3.40.50.720">
    <property type="entry name" value="NAD(P)-binding Rossmann-like Domain"/>
    <property type="match status" value="1"/>
</dbReference>
<keyword evidence="4 13" id="KW-0560">Oxidoreductase</keyword>
<evidence type="ECO:0000256" key="5">
    <source>
        <dbReference type="ARBA" id="ARBA00023027"/>
    </source>
</evidence>
<keyword evidence="3 13" id="KW-0521">NADP</keyword>
<dbReference type="PANTHER" id="PTHR11728">
    <property type="entry name" value="GLYCEROL-3-PHOSPHATE DEHYDROGENASE"/>
    <property type="match status" value="1"/>
</dbReference>
<feature type="binding site" evidence="13">
    <location>
        <position position="134"/>
    </location>
    <ligand>
        <name>sn-glycerol 3-phosphate</name>
        <dbReference type="ChEBI" id="CHEBI:57597"/>
    </ligand>
</feature>
<comment type="subcellular location">
    <subcellularLocation>
        <location evidence="13">Cytoplasm</location>
    </subcellularLocation>
</comment>
<dbReference type="InterPro" id="IPR006168">
    <property type="entry name" value="G3P_DH_NAD-dep"/>
</dbReference>
<organism evidence="20 21">
    <name type="scientific">Faecalicatena contorta</name>
    <dbReference type="NCBI Taxonomy" id="39482"/>
    <lineage>
        <taxon>Bacteria</taxon>
        <taxon>Bacillati</taxon>
        <taxon>Bacillota</taxon>
        <taxon>Clostridia</taxon>
        <taxon>Lachnospirales</taxon>
        <taxon>Lachnospiraceae</taxon>
        <taxon>Faecalicatena</taxon>
    </lineage>
</organism>
<feature type="binding site" evidence="13">
    <location>
        <position position="12"/>
    </location>
    <ligand>
        <name>NADPH</name>
        <dbReference type="ChEBI" id="CHEBI:57783"/>
    </ligand>
</feature>
<feature type="active site" description="Proton acceptor" evidence="13 14">
    <location>
        <position position="189"/>
    </location>
</feature>
<keyword evidence="6 13" id="KW-0443">Lipid metabolism</keyword>
<dbReference type="InterPro" id="IPR011128">
    <property type="entry name" value="G3P_DH_NAD-dep_N"/>
</dbReference>
<dbReference type="PANTHER" id="PTHR11728:SF1">
    <property type="entry name" value="GLYCEROL-3-PHOSPHATE DEHYDROGENASE [NAD(+)] 2, CHLOROPLASTIC"/>
    <property type="match status" value="1"/>
</dbReference>
<dbReference type="GO" id="GO:0008654">
    <property type="term" value="P:phospholipid biosynthetic process"/>
    <property type="evidence" value="ECO:0007669"/>
    <property type="project" value="UniProtKB-KW"/>
</dbReference>
<gene>
    <name evidence="13 20" type="primary">gpsA</name>
    <name evidence="20" type="ORF">ERS852491_00834</name>
</gene>
<dbReference type="Gene3D" id="1.10.1040.10">
    <property type="entry name" value="N-(1-d-carboxylethyl)-l-norvaline Dehydrogenase, domain 2"/>
    <property type="match status" value="1"/>
</dbReference>
<dbReference type="RefSeq" id="WP_050642804.1">
    <property type="nucleotide sequence ID" value="NZ_CABKUE010000009.1"/>
</dbReference>
<dbReference type="GO" id="GO:0005829">
    <property type="term" value="C:cytosol"/>
    <property type="evidence" value="ECO:0007669"/>
    <property type="project" value="TreeGrafter"/>
</dbReference>